<keyword evidence="1" id="KW-0812">Transmembrane</keyword>
<keyword evidence="3" id="KW-0808">Transferase</keyword>
<dbReference type="Pfam" id="PF00583">
    <property type="entry name" value="Acetyltransf_1"/>
    <property type="match status" value="1"/>
</dbReference>
<dbReference type="STRING" id="551987.SAMN05192549_106430"/>
<keyword evidence="4" id="KW-1185">Reference proteome</keyword>
<dbReference type="SUPFAM" id="SSF55729">
    <property type="entry name" value="Acyl-CoA N-acyltransferases (Nat)"/>
    <property type="match status" value="1"/>
</dbReference>
<evidence type="ECO:0000313" key="3">
    <source>
        <dbReference type="EMBL" id="SHN27655.1"/>
    </source>
</evidence>
<reference evidence="4" key="1">
    <citation type="submission" date="2016-11" db="EMBL/GenBank/DDBJ databases">
        <authorList>
            <person name="Varghese N."/>
            <person name="Submissions S."/>
        </authorList>
    </citation>
    <scope>NUCLEOTIDE SEQUENCE [LARGE SCALE GENOMIC DNA]</scope>
    <source>
        <strain evidence="4">Sac-22</strain>
    </source>
</reference>
<gene>
    <name evidence="3" type="ORF">SAMN05192549_106430</name>
</gene>
<dbReference type="OrthoDB" id="8778599at2"/>
<dbReference type="PROSITE" id="PS51186">
    <property type="entry name" value="GNAT"/>
    <property type="match status" value="1"/>
</dbReference>
<dbReference type="GO" id="GO:0016747">
    <property type="term" value="F:acyltransferase activity, transferring groups other than amino-acyl groups"/>
    <property type="evidence" value="ECO:0007669"/>
    <property type="project" value="InterPro"/>
</dbReference>
<accession>A0A1M7QA93</accession>
<dbReference type="EMBL" id="FRCX01000006">
    <property type="protein sequence ID" value="SHN27655.1"/>
    <property type="molecule type" value="Genomic_DNA"/>
</dbReference>
<dbReference type="Proteomes" id="UP000184339">
    <property type="component" value="Unassembled WGS sequence"/>
</dbReference>
<sequence>MFRPFLSSAMVRRLRRAAAREVALCATGLLALIFVLDIGSGASLSFSPFYMLPVALCAWRLGRGATLLAVLGASGARVLDFYLMRQRDGAAMLLYDLLQSAAFYGLAALLTWQVRDLVQRLLRHSSSLQRKARMARHRHRLEATIRRAVLADVPAIVQLTTLAGEAGGFDAAVTDSARQATLADAFRQGITEGAAMRELWTGGQSVVPIEFWVSEMDGELAAYMMVLGLDGNKGPERELHAVSVAPRFRQRGVGAALVNFFCTHYQHRSLVVACHAGSLMMQMLQRRSFQPLGDHRGYQVMVRS</sequence>
<feature type="transmembrane region" description="Helical" evidence="1">
    <location>
        <begin position="65"/>
        <end position="83"/>
    </location>
</feature>
<name>A0A1M7QA93_9BURK</name>
<dbReference type="AlphaFoldDB" id="A0A1M7QA93"/>
<dbReference type="Gene3D" id="3.40.630.30">
    <property type="match status" value="1"/>
</dbReference>
<dbReference type="InterPro" id="IPR016181">
    <property type="entry name" value="Acyl_CoA_acyltransferase"/>
</dbReference>
<proteinExistence type="predicted"/>
<dbReference type="CDD" id="cd04301">
    <property type="entry name" value="NAT_SF"/>
    <property type="match status" value="1"/>
</dbReference>
<evidence type="ECO:0000259" key="2">
    <source>
        <dbReference type="PROSITE" id="PS51186"/>
    </source>
</evidence>
<keyword evidence="1" id="KW-0472">Membrane</keyword>
<evidence type="ECO:0000313" key="4">
    <source>
        <dbReference type="Proteomes" id="UP000184339"/>
    </source>
</evidence>
<protein>
    <submittedName>
        <fullName evidence="3">Acetyltransferase (GNAT) family protein</fullName>
    </submittedName>
</protein>
<feature type="transmembrane region" description="Helical" evidence="1">
    <location>
        <begin position="90"/>
        <end position="112"/>
    </location>
</feature>
<organism evidence="3 4">
    <name type="scientific">Duganella sacchari</name>
    <dbReference type="NCBI Taxonomy" id="551987"/>
    <lineage>
        <taxon>Bacteria</taxon>
        <taxon>Pseudomonadati</taxon>
        <taxon>Pseudomonadota</taxon>
        <taxon>Betaproteobacteria</taxon>
        <taxon>Burkholderiales</taxon>
        <taxon>Oxalobacteraceae</taxon>
        <taxon>Telluria group</taxon>
        <taxon>Duganella</taxon>
    </lineage>
</organism>
<evidence type="ECO:0000256" key="1">
    <source>
        <dbReference type="SAM" id="Phobius"/>
    </source>
</evidence>
<feature type="domain" description="N-acetyltransferase" evidence="2">
    <location>
        <begin position="143"/>
        <end position="304"/>
    </location>
</feature>
<keyword evidence="1" id="KW-1133">Transmembrane helix</keyword>
<dbReference type="InterPro" id="IPR000182">
    <property type="entry name" value="GNAT_dom"/>
</dbReference>
<dbReference type="RefSeq" id="WP_084560185.1">
    <property type="nucleotide sequence ID" value="NZ_FRCX01000006.1"/>
</dbReference>